<keyword evidence="5 8" id="KW-1133">Transmembrane helix</keyword>
<feature type="region of interest" description="Disordered" evidence="7">
    <location>
        <begin position="315"/>
        <end position="340"/>
    </location>
</feature>
<dbReference type="PANTHER" id="PTHR30221:SF1">
    <property type="entry name" value="SMALL-CONDUCTANCE MECHANOSENSITIVE CHANNEL"/>
    <property type="match status" value="1"/>
</dbReference>
<evidence type="ECO:0000256" key="3">
    <source>
        <dbReference type="ARBA" id="ARBA00022475"/>
    </source>
</evidence>
<evidence type="ECO:0000313" key="12">
    <source>
        <dbReference type="EMBL" id="MCU4972089.1"/>
    </source>
</evidence>
<proteinExistence type="inferred from homology"/>
<evidence type="ECO:0000313" key="11">
    <source>
        <dbReference type="EMBL" id="MCU4743629.1"/>
    </source>
</evidence>
<dbReference type="GO" id="GO:0008381">
    <property type="term" value="F:mechanosensitive monoatomic ion channel activity"/>
    <property type="evidence" value="ECO:0007669"/>
    <property type="project" value="InterPro"/>
</dbReference>
<dbReference type="InterPro" id="IPR010920">
    <property type="entry name" value="LSM_dom_sf"/>
</dbReference>
<dbReference type="InterPro" id="IPR023408">
    <property type="entry name" value="MscS_beta-dom_sf"/>
</dbReference>
<gene>
    <name evidence="12" type="ORF">OB955_05000</name>
    <name evidence="11" type="ORF">OB960_19785</name>
</gene>
<feature type="transmembrane region" description="Helical" evidence="8">
    <location>
        <begin position="107"/>
        <end position="130"/>
    </location>
</feature>
<dbReference type="AlphaFoldDB" id="A0AAP3E449"/>
<dbReference type="SUPFAM" id="SSF82689">
    <property type="entry name" value="Mechanosensitive channel protein MscS (YggB), C-terminal domain"/>
    <property type="match status" value="1"/>
</dbReference>
<dbReference type="PANTHER" id="PTHR30221">
    <property type="entry name" value="SMALL-CONDUCTANCE MECHANOSENSITIVE CHANNEL"/>
    <property type="match status" value="1"/>
</dbReference>
<dbReference type="Gene3D" id="2.30.30.60">
    <property type="match status" value="1"/>
</dbReference>
<evidence type="ECO:0000256" key="8">
    <source>
        <dbReference type="SAM" id="Phobius"/>
    </source>
</evidence>
<dbReference type="Proteomes" id="UP001321018">
    <property type="component" value="Unassembled WGS sequence"/>
</dbReference>
<dbReference type="Pfam" id="PF21082">
    <property type="entry name" value="MS_channel_3rd"/>
    <property type="match status" value="1"/>
</dbReference>
<organism evidence="11 14">
    <name type="scientific">Natronoglomus mannanivorans</name>
    <dbReference type="NCBI Taxonomy" id="2979990"/>
    <lineage>
        <taxon>Archaea</taxon>
        <taxon>Methanobacteriati</taxon>
        <taxon>Methanobacteriota</taxon>
        <taxon>Stenosarchaea group</taxon>
        <taxon>Halobacteria</taxon>
        <taxon>Halobacteriales</taxon>
        <taxon>Natrialbaceae</taxon>
        <taxon>Natronoglomus</taxon>
    </lineage>
</organism>
<accession>A0AAP3E449</accession>
<dbReference type="SUPFAM" id="SSF50182">
    <property type="entry name" value="Sm-like ribonucleoproteins"/>
    <property type="match status" value="1"/>
</dbReference>
<dbReference type="Proteomes" id="UP001320972">
    <property type="component" value="Unassembled WGS sequence"/>
</dbReference>
<evidence type="ECO:0000256" key="7">
    <source>
        <dbReference type="SAM" id="MobiDB-lite"/>
    </source>
</evidence>
<dbReference type="Pfam" id="PF00924">
    <property type="entry name" value="MS_channel_2nd"/>
    <property type="match status" value="1"/>
</dbReference>
<evidence type="ECO:0000259" key="10">
    <source>
        <dbReference type="Pfam" id="PF21082"/>
    </source>
</evidence>
<feature type="domain" description="Mechanosensitive ion channel MscS" evidence="9">
    <location>
        <begin position="128"/>
        <end position="196"/>
    </location>
</feature>
<comment type="subcellular location">
    <subcellularLocation>
        <location evidence="1">Cell membrane</location>
        <topology evidence="1">Multi-pass membrane protein</topology>
    </subcellularLocation>
</comment>
<evidence type="ECO:0000256" key="6">
    <source>
        <dbReference type="ARBA" id="ARBA00023136"/>
    </source>
</evidence>
<dbReference type="InterPro" id="IPR045275">
    <property type="entry name" value="MscS_archaea/bacteria_type"/>
</dbReference>
<feature type="compositionally biased region" description="Basic and acidic residues" evidence="7">
    <location>
        <begin position="328"/>
        <end position="340"/>
    </location>
</feature>
<evidence type="ECO:0000313" key="13">
    <source>
        <dbReference type="Proteomes" id="UP001320972"/>
    </source>
</evidence>
<keyword evidence="3" id="KW-1003">Cell membrane</keyword>
<name>A0AAP3E449_9EURY</name>
<evidence type="ECO:0000256" key="5">
    <source>
        <dbReference type="ARBA" id="ARBA00022989"/>
    </source>
</evidence>
<feature type="transmembrane region" description="Helical" evidence="8">
    <location>
        <begin position="34"/>
        <end position="55"/>
    </location>
</feature>
<keyword evidence="6 8" id="KW-0472">Membrane</keyword>
<dbReference type="GO" id="GO:0005886">
    <property type="term" value="C:plasma membrane"/>
    <property type="evidence" value="ECO:0007669"/>
    <property type="project" value="UniProtKB-SubCell"/>
</dbReference>
<dbReference type="Gene3D" id="3.30.70.100">
    <property type="match status" value="1"/>
</dbReference>
<dbReference type="InterPro" id="IPR049278">
    <property type="entry name" value="MS_channel_C"/>
</dbReference>
<evidence type="ECO:0000256" key="4">
    <source>
        <dbReference type="ARBA" id="ARBA00022692"/>
    </source>
</evidence>
<comment type="similarity">
    <text evidence="2">Belongs to the MscS (TC 1.A.23) family.</text>
</comment>
<dbReference type="InterPro" id="IPR011066">
    <property type="entry name" value="MscS_channel_C_sf"/>
</dbReference>
<feature type="domain" description="Mechanosensitive ion channel MscS C-terminal" evidence="10">
    <location>
        <begin position="210"/>
        <end position="299"/>
    </location>
</feature>
<reference evidence="11 13" key="1">
    <citation type="submission" date="2022-09" db="EMBL/GenBank/DDBJ databases">
        <title>Enrichment on poylsaccharides allowed isolation of novel metabolic and taxonomic groups of Haloarchaea.</title>
        <authorList>
            <person name="Sorokin D.Y."/>
            <person name="Elcheninov A.G."/>
            <person name="Khizhniak T.V."/>
            <person name="Kolganova T.V."/>
            <person name="Kublanov I.V."/>
        </authorList>
    </citation>
    <scope>NUCLEOTIDE SEQUENCE</scope>
    <source>
        <strain evidence="12 13">AArc-m2/3/4</strain>
        <strain evidence="11">AArc-xg1-1</strain>
    </source>
</reference>
<feature type="transmembrane region" description="Helical" evidence="8">
    <location>
        <begin position="76"/>
        <end position="101"/>
    </location>
</feature>
<evidence type="ECO:0000256" key="2">
    <source>
        <dbReference type="ARBA" id="ARBA00008017"/>
    </source>
</evidence>
<dbReference type="EMBL" id="JAOPKB010000002">
    <property type="protein sequence ID" value="MCU4972089.1"/>
    <property type="molecule type" value="Genomic_DNA"/>
</dbReference>
<evidence type="ECO:0000259" key="9">
    <source>
        <dbReference type="Pfam" id="PF00924"/>
    </source>
</evidence>
<dbReference type="RefSeq" id="WP_338005446.1">
    <property type="nucleotide sequence ID" value="NZ_JAOPKA010000017.1"/>
</dbReference>
<evidence type="ECO:0000313" key="14">
    <source>
        <dbReference type="Proteomes" id="UP001321018"/>
    </source>
</evidence>
<keyword evidence="13" id="KW-1185">Reference proteome</keyword>
<sequence>MRCPSSGLELEPGIAPEAVLAALPPSAPMLVERVLGLVDLSWVLAIALVVVTWVGSKRIADRLRPRLERRLLRPSVTNAVLLLARVVVVGVALTPIATLIGFRPRNILLSVTVLSVVAGAILAPVGRSYVAGFFVLLNRPYEVGDLIELADPGGEGDERGYVDEVTLRYTKIVTLENSSLVVPNETMRERDVRNVSGEDERSRLSVELLVTYESDLEAARRLLTQAARRVDGVIGGGPDIRVGTERYPAGPRALIDEFGDHGIRLDLRFWAEEPYLEAAVRSAVQANVWDGLEGANVEIAYPHTHHVFDETSGHVPVALEGDGSDESATDRSLDVPGRMD</sequence>
<dbReference type="EMBL" id="JAOPKA010000017">
    <property type="protein sequence ID" value="MCU4743629.1"/>
    <property type="molecule type" value="Genomic_DNA"/>
</dbReference>
<comment type="caution">
    <text evidence="11">The sequence shown here is derived from an EMBL/GenBank/DDBJ whole genome shotgun (WGS) entry which is preliminary data.</text>
</comment>
<protein>
    <submittedName>
        <fullName evidence="11">Mechanosensitive ion channel</fullName>
    </submittedName>
</protein>
<keyword evidence="4 8" id="KW-0812">Transmembrane</keyword>
<evidence type="ECO:0000256" key="1">
    <source>
        <dbReference type="ARBA" id="ARBA00004651"/>
    </source>
</evidence>
<dbReference type="InterPro" id="IPR006685">
    <property type="entry name" value="MscS_channel_2nd"/>
</dbReference>